<dbReference type="PROSITE" id="PS50280">
    <property type="entry name" value="SET"/>
    <property type="match status" value="1"/>
</dbReference>
<accession>A0A6A5XFM8</accession>
<dbReference type="GeneID" id="54290781"/>
<dbReference type="AlphaFoldDB" id="A0A6A5XFM8"/>
<proteinExistence type="predicted"/>
<dbReference type="SUPFAM" id="SSF82199">
    <property type="entry name" value="SET domain"/>
    <property type="match status" value="1"/>
</dbReference>
<dbReference type="OrthoDB" id="5792673at2759"/>
<evidence type="ECO:0000256" key="1">
    <source>
        <dbReference type="SAM" id="MobiDB-lite"/>
    </source>
</evidence>
<keyword evidence="4" id="KW-1185">Reference proteome</keyword>
<dbReference type="Gene3D" id="2.170.270.10">
    <property type="entry name" value="SET domain"/>
    <property type="match status" value="1"/>
</dbReference>
<dbReference type="InterPro" id="IPR046341">
    <property type="entry name" value="SET_dom_sf"/>
</dbReference>
<dbReference type="InterPro" id="IPR001214">
    <property type="entry name" value="SET_dom"/>
</dbReference>
<sequence>MASKITTKPSKDQNTRSSGGKFPKDWPSSTPYLHAQSYSKALAKEALNSLILPKSDLPVNEQLRISTAPYTNVRITKISNPSHPAHGQSYVHDANDLDEKSDYDLSLDRDFGVGVDASNMGNEARFINDYRGVSTGPNAEFRDVYFDIGGGKIEKRIGVFVLTAGKSGKRAKGVPKGQEILISYGKGFWTERMKTEDV</sequence>
<dbReference type="RefSeq" id="XP_033380384.1">
    <property type="nucleotide sequence ID" value="XM_033533384.1"/>
</dbReference>
<name>A0A6A5XFM8_9PLEO</name>
<gene>
    <name evidence="3" type="ORF">BU24DRAFT_485337</name>
</gene>
<feature type="region of interest" description="Disordered" evidence="1">
    <location>
        <begin position="1"/>
        <end position="30"/>
    </location>
</feature>
<protein>
    <recommendedName>
        <fullName evidence="2">SET domain-containing protein</fullName>
    </recommendedName>
</protein>
<organism evidence="3 4">
    <name type="scientific">Aaosphaeria arxii CBS 175.79</name>
    <dbReference type="NCBI Taxonomy" id="1450172"/>
    <lineage>
        <taxon>Eukaryota</taxon>
        <taxon>Fungi</taxon>
        <taxon>Dikarya</taxon>
        <taxon>Ascomycota</taxon>
        <taxon>Pezizomycotina</taxon>
        <taxon>Dothideomycetes</taxon>
        <taxon>Pleosporomycetidae</taxon>
        <taxon>Pleosporales</taxon>
        <taxon>Pleosporales incertae sedis</taxon>
        <taxon>Aaosphaeria</taxon>
    </lineage>
</organism>
<evidence type="ECO:0000313" key="4">
    <source>
        <dbReference type="Proteomes" id="UP000799778"/>
    </source>
</evidence>
<evidence type="ECO:0000313" key="3">
    <source>
        <dbReference type="EMBL" id="KAF2012045.1"/>
    </source>
</evidence>
<evidence type="ECO:0000259" key="2">
    <source>
        <dbReference type="PROSITE" id="PS50280"/>
    </source>
</evidence>
<dbReference type="EMBL" id="ML978073">
    <property type="protein sequence ID" value="KAF2012045.1"/>
    <property type="molecule type" value="Genomic_DNA"/>
</dbReference>
<reference evidence="3" key="1">
    <citation type="journal article" date="2020" name="Stud. Mycol.">
        <title>101 Dothideomycetes genomes: a test case for predicting lifestyles and emergence of pathogens.</title>
        <authorList>
            <person name="Haridas S."/>
            <person name="Albert R."/>
            <person name="Binder M."/>
            <person name="Bloem J."/>
            <person name="Labutti K."/>
            <person name="Salamov A."/>
            <person name="Andreopoulos B."/>
            <person name="Baker S."/>
            <person name="Barry K."/>
            <person name="Bills G."/>
            <person name="Bluhm B."/>
            <person name="Cannon C."/>
            <person name="Castanera R."/>
            <person name="Culley D."/>
            <person name="Daum C."/>
            <person name="Ezra D."/>
            <person name="Gonzalez J."/>
            <person name="Henrissat B."/>
            <person name="Kuo A."/>
            <person name="Liang C."/>
            <person name="Lipzen A."/>
            <person name="Lutzoni F."/>
            <person name="Magnuson J."/>
            <person name="Mondo S."/>
            <person name="Nolan M."/>
            <person name="Ohm R."/>
            <person name="Pangilinan J."/>
            <person name="Park H.-J."/>
            <person name="Ramirez L."/>
            <person name="Alfaro M."/>
            <person name="Sun H."/>
            <person name="Tritt A."/>
            <person name="Yoshinaga Y."/>
            <person name="Zwiers L.-H."/>
            <person name="Turgeon B."/>
            <person name="Goodwin S."/>
            <person name="Spatafora J."/>
            <person name="Crous P."/>
            <person name="Grigoriev I."/>
        </authorList>
    </citation>
    <scope>NUCLEOTIDE SEQUENCE</scope>
    <source>
        <strain evidence="3">CBS 175.79</strain>
    </source>
</reference>
<dbReference type="Proteomes" id="UP000799778">
    <property type="component" value="Unassembled WGS sequence"/>
</dbReference>
<feature type="domain" description="SET" evidence="2">
    <location>
        <begin position="71"/>
        <end position="185"/>
    </location>
</feature>